<sequence length="377" mass="41879">MKISFIIWMFAITLPVDSSKKPQIIVNRAKSDEVFVQCSWAGEKNSNDTFVLFKNKEKVDETHSDTFHIKTETSNSGNYTCTVSRNGLSSNASASEQVTIIAPPVLSVSSSVSVRGADVTMQCSLSSSYQSTGWFILYRGSEEVQEQSVPVGDKSFTFTLTKIQEKQQGEYLCHYSTHSQTGWVLTEQSAPVNITVLDLPKPAISLETLLNPAGRNDITCSSARDYRNVTFYLHIQGESNHTEMKNAEASDNKVTFTDIKLTAGAYCTCWYEVLFLGKRFISPFSKRVPEVTEETELNTWIAIGVSSAAALMLLVCVAVLCVRRVKRGPTSRNTEMSQTQEEEEIVYASLNPSTLRKKDSTSVMQEEQAIYAAVVIK</sequence>
<gene>
    <name evidence="4" type="ORF">HHUSO_G35992</name>
</gene>
<comment type="caution">
    <text evidence="4">The sequence shown here is derived from an EMBL/GenBank/DDBJ whole genome shotgun (WGS) entry which is preliminary data.</text>
</comment>
<dbReference type="SMART" id="SM00409">
    <property type="entry name" value="IG"/>
    <property type="match status" value="2"/>
</dbReference>
<keyword evidence="2" id="KW-0732">Signal</keyword>
<evidence type="ECO:0000256" key="1">
    <source>
        <dbReference type="SAM" id="Phobius"/>
    </source>
</evidence>
<feature type="transmembrane region" description="Helical" evidence="1">
    <location>
        <begin position="300"/>
        <end position="322"/>
    </location>
</feature>
<evidence type="ECO:0000259" key="3">
    <source>
        <dbReference type="PROSITE" id="PS50835"/>
    </source>
</evidence>
<feature type="domain" description="Ig-like" evidence="3">
    <location>
        <begin position="22"/>
        <end position="99"/>
    </location>
</feature>
<feature type="signal peptide" evidence="2">
    <location>
        <begin position="1"/>
        <end position="18"/>
    </location>
</feature>
<organism evidence="4 5">
    <name type="scientific">Huso huso</name>
    <name type="common">Beluga</name>
    <name type="synonym">Acipenser huso</name>
    <dbReference type="NCBI Taxonomy" id="61971"/>
    <lineage>
        <taxon>Eukaryota</taxon>
        <taxon>Metazoa</taxon>
        <taxon>Chordata</taxon>
        <taxon>Craniata</taxon>
        <taxon>Vertebrata</taxon>
        <taxon>Euteleostomi</taxon>
        <taxon>Actinopterygii</taxon>
        <taxon>Chondrostei</taxon>
        <taxon>Acipenseriformes</taxon>
        <taxon>Acipenseridae</taxon>
        <taxon>Huso</taxon>
    </lineage>
</organism>
<name>A0ABR0Y309_HUSHU</name>
<keyword evidence="1" id="KW-0472">Membrane</keyword>
<protein>
    <recommendedName>
        <fullName evidence="3">Ig-like domain-containing protein</fullName>
    </recommendedName>
</protein>
<dbReference type="InterPro" id="IPR040438">
    <property type="entry name" value="HIDE1"/>
</dbReference>
<dbReference type="EMBL" id="JAHFZB010000054">
    <property type="protein sequence ID" value="KAK6466699.1"/>
    <property type="molecule type" value="Genomic_DNA"/>
</dbReference>
<dbReference type="PROSITE" id="PS50835">
    <property type="entry name" value="IG_LIKE"/>
    <property type="match status" value="2"/>
</dbReference>
<feature type="domain" description="Ig-like" evidence="3">
    <location>
        <begin position="103"/>
        <end position="195"/>
    </location>
</feature>
<evidence type="ECO:0000313" key="4">
    <source>
        <dbReference type="EMBL" id="KAK6466699.1"/>
    </source>
</evidence>
<dbReference type="PANTHER" id="PTHR36859">
    <property type="entry name" value="PROTEIN HIDE1"/>
    <property type="match status" value="1"/>
</dbReference>
<dbReference type="Proteomes" id="UP001369086">
    <property type="component" value="Unassembled WGS sequence"/>
</dbReference>
<dbReference type="Pfam" id="PF13895">
    <property type="entry name" value="Ig_2"/>
    <property type="match status" value="1"/>
</dbReference>
<dbReference type="InterPro" id="IPR003599">
    <property type="entry name" value="Ig_sub"/>
</dbReference>
<dbReference type="SUPFAM" id="SSF48726">
    <property type="entry name" value="Immunoglobulin"/>
    <property type="match status" value="2"/>
</dbReference>
<evidence type="ECO:0000313" key="5">
    <source>
        <dbReference type="Proteomes" id="UP001369086"/>
    </source>
</evidence>
<keyword evidence="1" id="KW-1133">Transmembrane helix</keyword>
<evidence type="ECO:0000256" key="2">
    <source>
        <dbReference type="SAM" id="SignalP"/>
    </source>
</evidence>
<reference evidence="4 5" key="1">
    <citation type="submission" date="2021-05" db="EMBL/GenBank/DDBJ databases">
        <authorList>
            <person name="Zahm M."/>
            <person name="Klopp C."/>
            <person name="Cabau C."/>
            <person name="Kuhl H."/>
            <person name="Suciu R."/>
            <person name="Ciorpac M."/>
            <person name="Holostenco D."/>
            <person name="Gessner J."/>
            <person name="Wuertz S."/>
            <person name="Hohne C."/>
            <person name="Stock M."/>
            <person name="Gislard M."/>
            <person name="Lluch J."/>
            <person name="Milhes M."/>
            <person name="Lampietro C."/>
            <person name="Lopez Roques C."/>
            <person name="Donnadieu C."/>
            <person name="Du K."/>
            <person name="Schartl M."/>
            <person name="Guiguen Y."/>
        </authorList>
    </citation>
    <scope>NUCLEOTIDE SEQUENCE [LARGE SCALE GENOMIC DNA]</scope>
    <source>
        <strain evidence="4">Hh-F2</strain>
        <tissue evidence="4">Blood</tissue>
    </source>
</reference>
<dbReference type="Gene3D" id="2.60.40.10">
    <property type="entry name" value="Immunoglobulins"/>
    <property type="match status" value="2"/>
</dbReference>
<accession>A0ABR0Y309</accession>
<keyword evidence="5" id="KW-1185">Reference proteome</keyword>
<dbReference type="InterPro" id="IPR007110">
    <property type="entry name" value="Ig-like_dom"/>
</dbReference>
<keyword evidence="1" id="KW-0812">Transmembrane</keyword>
<dbReference type="PANTHER" id="PTHR36859:SF1">
    <property type="entry name" value="PROTEIN HIDE1"/>
    <property type="match status" value="1"/>
</dbReference>
<dbReference type="InterPro" id="IPR036179">
    <property type="entry name" value="Ig-like_dom_sf"/>
</dbReference>
<proteinExistence type="predicted"/>
<feature type="chain" id="PRO_5046931497" description="Ig-like domain-containing protein" evidence="2">
    <location>
        <begin position="19"/>
        <end position="377"/>
    </location>
</feature>
<dbReference type="InterPro" id="IPR013783">
    <property type="entry name" value="Ig-like_fold"/>
</dbReference>